<gene>
    <name evidence="1" type="ORF">ENR64_25920</name>
</gene>
<protein>
    <submittedName>
        <fullName evidence="1">Uncharacterized protein</fullName>
    </submittedName>
</protein>
<accession>A0A7C3KJ65</accession>
<name>A0A7C3KJ65_9CYAN</name>
<sequence>MERTKILEVPAPKFDLYELVTLYWNNRQQPTRIVQRWLNIDESDQGGWWYKVAEDEQQLYPESVLAPRDD</sequence>
<organism evidence="1">
    <name type="scientific">Oscillatoriales cyanobacterium SpSt-418</name>
    <dbReference type="NCBI Taxonomy" id="2282169"/>
    <lineage>
        <taxon>Bacteria</taxon>
        <taxon>Bacillati</taxon>
        <taxon>Cyanobacteriota</taxon>
        <taxon>Cyanophyceae</taxon>
        <taxon>Oscillatoriophycideae</taxon>
        <taxon>Oscillatoriales</taxon>
    </lineage>
</organism>
<comment type="caution">
    <text evidence="1">The sequence shown here is derived from an EMBL/GenBank/DDBJ whole genome shotgun (WGS) entry which is preliminary data.</text>
</comment>
<dbReference type="EMBL" id="DSRU01000375">
    <property type="protein sequence ID" value="HFN01126.1"/>
    <property type="molecule type" value="Genomic_DNA"/>
</dbReference>
<dbReference type="AlphaFoldDB" id="A0A7C3KJ65"/>
<proteinExistence type="predicted"/>
<evidence type="ECO:0000313" key="1">
    <source>
        <dbReference type="EMBL" id="HFN01126.1"/>
    </source>
</evidence>
<reference evidence="1" key="1">
    <citation type="journal article" date="2020" name="mSystems">
        <title>Genome- and Community-Level Interaction Insights into Carbon Utilization and Element Cycling Functions of Hydrothermarchaeota in Hydrothermal Sediment.</title>
        <authorList>
            <person name="Zhou Z."/>
            <person name="Liu Y."/>
            <person name="Xu W."/>
            <person name="Pan J."/>
            <person name="Luo Z.H."/>
            <person name="Li M."/>
        </authorList>
    </citation>
    <scope>NUCLEOTIDE SEQUENCE [LARGE SCALE GENOMIC DNA]</scope>
    <source>
        <strain evidence="1">SpSt-418</strain>
    </source>
</reference>